<accession>R7URI6</accession>
<gene>
    <name evidence="1" type="ORF">CAPTEDRAFT_185797</name>
</gene>
<evidence type="ECO:0000313" key="1">
    <source>
        <dbReference type="EMBL" id="ELU06522.1"/>
    </source>
</evidence>
<evidence type="ECO:0000313" key="3">
    <source>
        <dbReference type="Proteomes" id="UP000014760"/>
    </source>
</evidence>
<sequence>MYVRALHETVEKCAFDANQKEEQLRDRLVVGLRDKVASRDLQLKERLTLSEAVTFARQAEAVKVQIGLQRPLSTSGAIATATPSAVEETRKGYTHMFSQKNFKKGKPKQQRDDQLTNCSRTGHFALCCSTNSSNFKSKPLKKVPEVYEEWYVPEVIDVVLSSKNAPWMVKLRTEGQSIQFKIDSGTDVSVITPQIHRQLKQPTLTSSTVRLRGAGGAPLKCLGWFQTTVRRKGHKFKLKLFVVEGASNNLLSRRASIEMDLIHLQLNEAIEDPGVYGDIGLMTIKPVKIRLCSVRHKSLCLVPYDAIMDCNNPTWLTTKSDGILIVPVADDPVRALFPTKSENISEC</sequence>
<keyword evidence="3" id="KW-1185">Reference proteome</keyword>
<dbReference type="EMBL" id="AMQN01007376">
    <property type="status" value="NOT_ANNOTATED_CDS"/>
    <property type="molecule type" value="Genomic_DNA"/>
</dbReference>
<dbReference type="Proteomes" id="UP000014760">
    <property type="component" value="Unassembled WGS sequence"/>
</dbReference>
<reference evidence="2" key="3">
    <citation type="submission" date="2015-06" db="UniProtKB">
        <authorList>
            <consortium name="EnsemblMetazoa"/>
        </authorList>
    </citation>
    <scope>IDENTIFICATION</scope>
</reference>
<dbReference type="SUPFAM" id="SSF50630">
    <property type="entry name" value="Acid proteases"/>
    <property type="match status" value="1"/>
</dbReference>
<protein>
    <recommendedName>
        <fullName evidence="4">Peptidase A2 domain-containing protein</fullName>
    </recommendedName>
</protein>
<dbReference type="PANTHER" id="PTHR37984">
    <property type="entry name" value="PROTEIN CBG26694"/>
    <property type="match status" value="1"/>
</dbReference>
<dbReference type="Gene3D" id="2.40.70.10">
    <property type="entry name" value="Acid Proteases"/>
    <property type="match status" value="1"/>
</dbReference>
<name>R7URI6_CAPTE</name>
<proteinExistence type="predicted"/>
<evidence type="ECO:0000313" key="2">
    <source>
        <dbReference type="EnsemblMetazoa" id="CapteP185797"/>
    </source>
</evidence>
<dbReference type="EMBL" id="KB300556">
    <property type="protein sequence ID" value="ELU06522.1"/>
    <property type="molecule type" value="Genomic_DNA"/>
</dbReference>
<dbReference type="OMA" id="ENCEFRD"/>
<dbReference type="EnsemblMetazoa" id="CapteT185797">
    <property type="protein sequence ID" value="CapteP185797"/>
    <property type="gene ID" value="CapteG185797"/>
</dbReference>
<dbReference type="EMBL" id="AMQN01007377">
    <property type="status" value="NOT_ANNOTATED_CDS"/>
    <property type="molecule type" value="Genomic_DNA"/>
</dbReference>
<dbReference type="PANTHER" id="PTHR37984:SF9">
    <property type="entry name" value="INTEGRASE CATALYTIC DOMAIN-CONTAINING PROTEIN"/>
    <property type="match status" value="1"/>
</dbReference>
<dbReference type="InterPro" id="IPR021109">
    <property type="entry name" value="Peptidase_aspartic_dom_sf"/>
</dbReference>
<reference evidence="1 3" key="2">
    <citation type="journal article" date="2013" name="Nature">
        <title>Insights into bilaterian evolution from three spiralian genomes.</title>
        <authorList>
            <person name="Simakov O."/>
            <person name="Marletaz F."/>
            <person name="Cho S.J."/>
            <person name="Edsinger-Gonzales E."/>
            <person name="Havlak P."/>
            <person name="Hellsten U."/>
            <person name="Kuo D.H."/>
            <person name="Larsson T."/>
            <person name="Lv J."/>
            <person name="Arendt D."/>
            <person name="Savage R."/>
            <person name="Osoegawa K."/>
            <person name="de Jong P."/>
            <person name="Grimwood J."/>
            <person name="Chapman J.A."/>
            <person name="Shapiro H."/>
            <person name="Aerts A."/>
            <person name="Otillar R.P."/>
            <person name="Terry A.Y."/>
            <person name="Boore J.L."/>
            <person name="Grigoriev I.V."/>
            <person name="Lindberg D.R."/>
            <person name="Seaver E.C."/>
            <person name="Weisblat D.A."/>
            <person name="Putnam N.H."/>
            <person name="Rokhsar D.S."/>
        </authorList>
    </citation>
    <scope>NUCLEOTIDE SEQUENCE</scope>
    <source>
        <strain evidence="1 3">I ESC-2004</strain>
    </source>
</reference>
<dbReference type="HOGENOM" id="CLU_799845_0_0_1"/>
<organism evidence="1">
    <name type="scientific">Capitella teleta</name>
    <name type="common">Polychaete worm</name>
    <dbReference type="NCBI Taxonomy" id="283909"/>
    <lineage>
        <taxon>Eukaryota</taxon>
        <taxon>Metazoa</taxon>
        <taxon>Spiralia</taxon>
        <taxon>Lophotrochozoa</taxon>
        <taxon>Annelida</taxon>
        <taxon>Polychaeta</taxon>
        <taxon>Sedentaria</taxon>
        <taxon>Scolecida</taxon>
        <taxon>Capitellidae</taxon>
        <taxon>Capitella</taxon>
    </lineage>
</organism>
<evidence type="ECO:0008006" key="4">
    <source>
        <dbReference type="Google" id="ProtNLM"/>
    </source>
</evidence>
<dbReference type="OrthoDB" id="6160000at2759"/>
<reference evidence="3" key="1">
    <citation type="submission" date="2012-12" db="EMBL/GenBank/DDBJ databases">
        <authorList>
            <person name="Hellsten U."/>
            <person name="Grimwood J."/>
            <person name="Chapman J.A."/>
            <person name="Shapiro H."/>
            <person name="Aerts A."/>
            <person name="Otillar R.P."/>
            <person name="Terry A.Y."/>
            <person name="Boore J.L."/>
            <person name="Simakov O."/>
            <person name="Marletaz F."/>
            <person name="Cho S.-J."/>
            <person name="Edsinger-Gonzales E."/>
            <person name="Havlak P."/>
            <person name="Kuo D.-H."/>
            <person name="Larsson T."/>
            <person name="Lv J."/>
            <person name="Arendt D."/>
            <person name="Savage R."/>
            <person name="Osoegawa K."/>
            <person name="de Jong P."/>
            <person name="Lindberg D.R."/>
            <person name="Seaver E.C."/>
            <person name="Weisblat D.A."/>
            <person name="Putnam N.H."/>
            <person name="Grigoriev I.V."/>
            <person name="Rokhsar D.S."/>
        </authorList>
    </citation>
    <scope>NUCLEOTIDE SEQUENCE</scope>
    <source>
        <strain evidence="3">I ESC-2004</strain>
    </source>
</reference>
<dbReference type="InterPro" id="IPR050951">
    <property type="entry name" value="Retrovirus_Pol_polyprotein"/>
</dbReference>
<dbReference type="AlphaFoldDB" id="R7URI6"/>
<dbReference type="STRING" id="283909.R7URI6"/>